<dbReference type="Gene3D" id="3.40.50.300">
    <property type="entry name" value="P-loop containing nucleotide triphosphate hydrolases"/>
    <property type="match status" value="1"/>
</dbReference>
<dbReference type="EMBL" id="JAME01000037">
    <property type="protein sequence ID" value="ETX27225.1"/>
    <property type="molecule type" value="Genomic_DNA"/>
</dbReference>
<name>X7F345_9RHOB</name>
<keyword evidence="11" id="KW-1185">Reference proteome</keyword>
<dbReference type="Pfam" id="PF13807">
    <property type="entry name" value="GNVR"/>
    <property type="match status" value="1"/>
</dbReference>
<accession>X7F345</accession>
<dbReference type="eggNOG" id="COG3206">
    <property type="taxonomic scope" value="Bacteria"/>
</dbReference>
<comment type="caution">
    <text evidence="10">The sequence shown here is derived from an EMBL/GenBank/DDBJ whole genome shotgun (WGS) entry which is preliminary data.</text>
</comment>
<feature type="transmembrane region" description="Helical" evidence="7">
    <location>
        <begin position="40"/>
        <end position="59"/>
    </location>
</feature>
<dbReference type="AlphaFoldDB" id="X7F345"/>
<keyword evidence="5 7" id="KW-0472">Membrane</keyword>
<keyword evidence="6" id="KW-0175">Coiled coil</keyword>
<evidence type="ECO:0000313" key="11">
    <source>
        <dbReference type="Proteomes" id="UP000023430"/>
    </source>
</evidence>
<dbReference type="RefSeq" id="WP_051492164.1">
    <property type="nucleotide sequence ID" value="NZ_JAME01000037.1"/>
</dbReference>
<organism evidence="10 11">
    <name type="scientific">Roseivivax isoporae LMG 25204</name>
    <dbReference type="NCBI Taxonomy" id="1449351"/>
    <lineage>
        <taxon>Bacteria</taxon>
        <taxon>Pseudomonadati</taxon>
        <taxon>Pseudomonadota</taxon>
        <taxon>Alphaproteobacteria</taxon>
        <taxon>Rhodobacterales</taxon>
        <taxon>Roseobacteraceae</taxon>
        <taxon>Roseivivax</taxon>
    </lineage>
</organism>
<keyword evidence="3 7" id="KW-0812">Transmembrane</keyword>
<gene>
    <name evidence="10" type="ORF">RISW2_14995</name>
</gene>
<evidence type="ECO:0000259" key="8">
    <source>
        <dbReference type="Pfam" id="PF02706"/>
    </source>
</evidence>
<dbReference type="PANTHER" id="PTHR32309:SF13">
    <property type="entry name" value="FERRIC ENTEROBACTIN TRANSPORT PROTEIN FEPE"/>
    <property type="match status" value="1"/>
</dbReference>
<dbReference type="SUPFAM" id="SSF52540">
    <property type="entry name" value="P-loop containing nucleoside triphosphate hydrolases"/>
    <property type="match status" value="1"/>
</dbReference>
<feature type="coiled-coil region" evidence="6">
    <location>
        <begin position="268"/>
        <end position="295"/>
    </location>
</feature>
<dbReference type="eggNOG" id="COG0489">
    <property type="taxonomic scope" value="Bacteria"/>
</dbReference>
<proteinExistence type="predicted"/>
<evidence type="ECO:0000256" key="7">
    <source>
        <dbReference type="SAM" id="Phobius"/>
    </source>
</evidence>
<reference evidence="10 11" key="1">
    <citation type="submission" date="2014-01" db="EMBL/GenBank/DDBJ databases">
        <title>Roseivivax isoporae LMG 25204 Genome Sequencing.</title>
        <authorList>
            <person name="Lai Q."/>
            <person name="Li G."/>
            <person name="Shao Z."/>
        </authorList>
    </citation>
    <scope>NUCLEOTIDE SEQUENCE [LARGE SCALE GENOMIC DNA]</scope>
    <source>
        <strain evidence="10 11">LMG 25204</strain>
    </source>
</reference>
<dbReference type="OrthoDB" id="230260at2"/>
<feature type="domain" description="Tyrosine-protein kinase G-rich" evidence="9">
    <location>
        <begin position="403"/>
        <end position="476"/>
    </location>
</feature>
<dbReference type="STRING" id="1449351.RISW2_14995"/>
<evidence type="ECO:0008006" key="12">
    <source>
        <dbReference type="Google" id="ProtNLM"/>
    </source>
</evidence>
<evidence type="ECO:0000256" key="4">
    <source>
        <dbReference type="ARBA" id="ARBA00022989"/>
    </source>
</evidence>
<dbReference type="GO" id="GO:0004713">
    <property type="term" value="F:protein tyrosine kinase activity"/>
    <property type="evidence" value="ECO:0007669"/>
    <property type="project" value="TreeGrafter"/>
</dbReference>
<keyword evidence="2" id="KW-1003">Cell membrane</keyword>
<comment type="subcellular location">
    <subcellularLocation>
        <location evidence="1">Cell membrane</location>
        <topology evidence="1">Multi-pass membrane protein</topology>
    </subcellularLocation>
</comment>
<evidence type="ECO:0000256" key="5">
    <source>
        <dbReference type="ARBA" id="ARBA00023136"/>
    </source>
</evidence>
<dbReference type="Proteomes" id="UP000023430">
    <property type="component" value="Unassembled WGS sequence"/>
</dbReference>
<keyword evidence="4 7" id="KW-1133">Transmembrane helix</keyword>
<feature type="transmembrane region" description="Helical" evidence="7">
    <location>
        <begin position="458"/>
        <end position="477"/>
    </location>
</feature>
<evidence type="ECO:0000313" key="10">
    <source>
        <dbReference type="EMBL" id="ETX27225.1"/>
    </source>
</evidence>
<feature type="domain" description="Polysaccharide chain length determinant N-terminal" evidence="8">
    <location>
        <begin position="33"/>
        <end position="119"/>
    </location>
</feature>
<evidence type="ECO:0000256" key="6">
    <source>
        <dbReference type="SAM" id="Coils"/>
    </source>
</evidence>
<dbReference type="Pfam" id="PF02706">
    <property type="entry name" value="Wzz"/>
    <property type="match status" value="1"/>
</dbReference>
<dbReference type="PANTHER" id="PTHR32309">
    <property type="entry name" value="TYROSINE-PROTEIN KINASE"/>
    <property type="match status" value="1"/>
</dbReference>
<sequence length="767" mass="84177">MNNVDRAPATAAPSSRDSVLPAIDLGAVLRDSVEKVLRHWLLLAVMVTGAVAVGLAYVLTATPVYTANGSILIDPRVGQTPESNAGAMPGLLMSDALTVDSELRVLTSREVTQSAARDLGLFEAAQPSEPSFARRMLGALPDFGLGDEPEQELAPETREERRTEAVRRAFTRGLRVERAGETFVIDVTYTSPGIEFSARAVNTLIEQYLSVSGRRQIASAERTQTWLAERVEELGAGVEAAEQAVAEYRTDNALLAPEGQLLPSEIALNAANEELVRLQGEALALEVQLRQLGNQIESGNIEAVQLPPEERSAALDEFETTYSQLLQEEKELLLTWDSEAPVMQSLARRKAQTRELILDEYGQIRDRLAARAETLRQRVTATRELLGELQAAYGEDARKTVQLRRLEREAEAKRQLYERLLEEYNSTSQLLTFDSTSARVIAWAVPPDSKSAPQSKRVVVLAAFGGLVVALGLIFLIEAVDNRFRRQADVPAVLGLNFLGIVPSFRSDRRRARAAAIDPGAGERLRGWRRLPAALRTFGFAASWPTSVTAETMRGLQVQLALARPRAAAGQGGTVIGITSSVRDEGKTTTAFNFANFLAARGESVAIVDLDTITCDLTRTLRRVLPEANMLPRFCENPEAAMPDLVPIEEFPGLAVIGNVPHQGTSAFGPRDAERVGRALAVLREHFDHVIVDLPPLHGVAETRLLVTLCDTLVLAVRWGATPKEQVASALRQHGLRRDRFFGALFTRVPLRRYEGYNRTEVNEYYA</sequence>
<dbReference type="InterPro" id="IPR027417">
    <property type="entry name" value="P-loop_NTPase"/>
</dbReference>
<evidence type="ECO:0000256" key="1">
    <source>
        <dbReference type="ARBA" id="ARBA00004651"/>
    </source>
</evidence>
<dbReference type="InterPro" id="IPR032807">
    <property type="entry name" value="GNVR"/>
</dbReference>
<dbReference type="GO" id="GO:0005886">
    <property type="term" value="C:plasma membrane"/>
    <property type="evidence" value="ECO:0007669"/>
    <property type="project" value="UniProtKB-SubCell"/>
</dbReference>
<evidence type="ECO:0000256" key="2">
    <source>
        <dbReference type="ARBA" id="ARBA00022475"/>
    </source>
</evidence>
<dbReference type="InterPro" id="IPR003856">
    <property type="entry name" value="LPS_length_determ_N"/>
</dbReference>
<dbReference type="InterPro" id="IPR050445">
    <property type="entry name" value="Bact_polysacc_biosynth/exp"/>
</dbReference>
<evidence type="ECO:0000259" key="9">
    <source>
        <dbReference type="Pfam" id="PF13807"/>
    </source>
</evidence>
<protein>
    <recommendedName>
        <fullName evidence="12">Chain-length determining protein</fullName>
    </recommendedName>
</protein>
<evidence type="ECO:0000256" key="3">
    <source>
        <dbReference type="ARBA" id="ARBA00022692"/>
    </source>
</evidence>